<dbReference type="PANTHER" id="PTHR33452:SF1">
    <property type="entry name" value="INNER MEMBRANE PROTEIN YPHA-RELATED"/>
    <property type="match status" value="1"/>
</dbReference>
<feature type="transmembrane region" description="Helical" evidence="7">
    <location>
        <begin position="52"/>
        <end position="78"/>
    </location>
</feature>
<dbReference type="InterPro" id="IPR051907">
    <property type="entry name" value="DoxX-like_oxidoreductase"/>
</dbReference>
<keyword evidence="9" id="KW-1185">Reference proteome</keyword>
<dbReference type="GO" id="GO:0005886">
    <property type="term" value="C:plasma membrane"/>
    <property type="evidence" value="ECO:0007669"/>
    <property type="project" value="UniProtKB-SubCell"/>
</dbReference>
<dbReference type="RefSeq" id="WP_013634147.1">
    <property type="nucleotide sequence ID" value="NC_015177.1"/>
</dbReference>
<evidence type="ECO:0000313" key="9">
    <source>
        <dbReference type="Proteomes" id="UP000000310"/>
    </source>
</evidence>
<feature type="transmembrane region" description="Helical" evidence="7">
    <location>
        <begin position="107"/>
        <end position="126"/>
    </location>
</feature>
<evidence type="ECO:0000256" key="5">
    <source>
        <dbReference type="ARBA" id="ARBA00022989"/>
    </source>
</evidence>
<evidence type="ECO:0000256" key="6">
    <source>
        <dbReference type="ARBA" id="ARBA00023136"/>
    </source>
</evidence>
<sequence>MATKNSFLKNRDFGLLILRAGIGISMLTLHGLPKITGGVDKWKAVGSGMKVIGIDFLPVVWGFAAAATETFGSFLLILGLFHRPVSALLAFTMLIATLVHLNSGDGISVASHAMELGLVFVALIFTGPGKYSVDKK</sequence>
<proteinExistence type="inferred from homology"/>
<dbReference type="HOGENOM" id="CLU_058421_6_4_10"/>
<evidence type="ECO:0000256" key="7">
    <source>
        <dbReference type="SAM" id="Phobius"/>
    </source>
</evidence>
<dbReference type="OrthoDB" id="9813193at2"/>
<dbReference type="eggNOG" id="COG2259">
    <property type="taxonomic scope" value="Bacteria"/>
</dbReference>
<dbReference type="KEGG" id="psn:Pedsa_3123"/>
<gene>
    <name evidence="8" type="ordered locus">Pedsa_3123</name>
</gene>
<name>F0SAP1_PSESL</name>
<comment type="similarity">
    <text evidence="2">Belongs to the DoxX family.</text>
</comment>
<keyword evidence="4 7" id="KW-0812">Transmembrane</keyword>
<dbReference type="InterPro" id="IPR032808">
    <property type="entry name" value="DoxX"/>
</dbReference>
<organism evidence="8 9">
    <name type="scientific">Pseudopedobacter saltans (strain ATCC 51119 / DSM 12145 / JCM 21818 / CCUG 39354 / LMG 10337 / NBRC 100064 / NCIMB 13643)</name>
    <name type="common">Pedobacter saltans</name>
    <dbReference type="NCBI Taxonomy" id="762903"/>
    <lineage>
        <taxon>Bacteria</taxon>
        <taxon>Pseudomonadati</taxon>
        <taxon>Bacteroidota</taxon>
        <taxon>Sphingobacteriia</taxon>
        <taxon>Sphingobacteriales</taxon>
        <taxon>Sphingobacteriaceae</taxon>
        <taxon>Pseudopedobacter</taxon>
    </lineage>
</organism>
<dbReference type="Pfam" id="PF07681">
    <property type="entry name" value="DoxX"/>
    <property type="match status" value="1"/>
</dbReference>
<reference evidence="9" key="2">
    <citation type="submission" date="2011-02" db="EMBL/GenBank/DDBJ databases">
        <title>The complete genome of Pedobacter saltans DSM 12145.</title>
        <authorList>
            <consortium name="US DOE Joint Genome Institute (JGI-PGF)"/>
            <person name="Lucas S."/>
            <person name="Copeland A."/>
            <person name="Lapidus A."/>
            <person name="Bruce D."/>
            <person name="Goodwin L."/>
            <person name="Pitluck S."/>
            <person name="Kyrpides N."/>
            <person name="Mavromatis K."/>
            <person name="Pagani I."/>
            <person name="Ivanova N."/>
            <person name="Ovchinnikova G."/>
            <person name="Lu M."/>
            <person name="Detter J.C."/>
            <person name="Han C."/>
            <person name="Land M."/>
            <person name="Hauser L."/>
            <person name="Markowitz V."/>
            <person name="Cheng J.-F."/>
            <person name="Hugenholtz P."/>
            <person name="Woyke T."/>
            <person name="Wu D."/>
            <person name="Tindall B."/>
            <person name="Pomrenke H.G."/>
            <person name="Brambilla E."/>
            <person name="Klenk H.-P."/>
            <person name="Eisen J.A."/>
        </authorList>
    </citation>
    <scope>NUCLEOTIDE SEQUENCE [LARGE SCALE GENOMIC DNA]</scope>
    <source>
        <strain evidence="9">ATCC 51119 / DSM 12145 / JCM 21818 / LMG 10337 / NBRC 100064 / NCIMB 13643</strain>
    </source>
</reference>
<dbReference type="PANTHER" id="PTHR33452">
    <property type="entry name" value="OXIDOREDUCTASE CATD-RELATED"/>
    <property type="match status" value="1"/>
</dbReference>
<feature type="transmembrane region" description="Helical" evidence="7">
    <location>
        <begin position="85"/>
        <end position="101"/>
    </location>
</feature>
<evidence type="ECO:0000256" key="4">
    <source>
        <dbReference type="ARBA" id="ARBA00022692"/>
    </source>
</evidence>
<feature type="transmembrane region" description="Helical" evidence="7">
    <location>
        <begin position="12"/>
        <end position="32"/>
    </location>
</feature>
<keyword evidence="5 7" id="KW-1133">Transmembrane helix</keyword>
<keyword evidence="6 7" id="KW-0472">Membrane</keyword>
<evidence type="ECO:0000256" key="2">
    <source>
        <dbReference type="ARBA" id="ARBA00006679"/>
    </source>
</evidence>
<keyword evidence="3" id="KW-1003">Cell membrane</keyword>
<dbReference type="Proteomes" id="UP000000310">
    <property type="component" value="Chromosome"/>
</dbReference>
<protein>
    <submittedName>
        <fullName evidence="8">DoxX family protein</fullName>
    </submittedName>
</protein>
<dbReference type="EMBL" id="CP002545">
    <property type="protein sequence ID" value="ADY53662.1"/>
    <property type="molecule type" value="Genomic_DNA"/>
</dbReference>
<dbReference type="STRING" id="762903.Pedsa_3123"/>
<accession>F0SAP1</accession>
<comment type="subcellular location">
    <subcellularLocation>
        <location evidence="1">Cell membrane</location>
        <topology evidence="1">Multi-pass membrane protein</topology>
    </subcellularLocation>
</comment>
<evidence type="ECO:0000313" key="8">
    <source>
        <dbReference type="EMBL" id="ADY53662.1"/>
    </source>
</evidence>
<evidence type="ECO:0000256" key="3">
    <source>
        <dbReference type="ARBA" id="ARBA00022475"/>
    </source>
</evidence>
<evidence type="ECO:0000256" key="1">
    <source>
        <dbReference type="ARBA" id="ARBA00004651"/>
    </source>
</evidence>
<dbReference type="AlphaFoldDB" id="F0SAP1"/>
<reference evidence="8 9" key="1">
    <citation type="journal article" date="2011" name="Stand. Genomic Sci.">
        <title>Complete genome sequence of the gliding, heparinolytic Pedobacter saltans type strain (113).</title>
        <authorList>
            <person name="Liolios K."/>
            <person name="Sikorski J."/>
            <person name="Lu M."/>
            <person name="Nolan M."/>
            <person name="Lapidus A."/>
            <person name="Lucas S."/>
            <person name="Hammon N."/>
            <person name="Deshpande S."/>
            <person name="Cheng J.F."/>
            <person name="Tapia R."/>
            <person name="Han C."/>
            <person name="Goodwin L."/>
            <person name="Pitluck S."/>
            <person name="Huntemann M."/>
            <person name="Ivanova N."/>
            <person name="Pagani I."/>
            <person name="Mavromatis K."/>
            <person name="Ovchinikova G."/>
            <person name="Pati A."/>
            <person name="Chen A."/>
            <person name="Palaniappan K."/>
            <person name="Land M."/>
            <person name="Hauser L."/>
            <person name="Brambilla E.M."/>
            <person name="Kotsyurbenko O."/>
            <person name="Rohde M."/>
            <person name="Tindall B.J."/>
            <person name="Abt B."/>
            <person name="Goker M."/>
            <person name="Detter J.C."/>
            <person name="Woyke T."/>
            <person name="Bristow J."/>
            <person name="Eisen J.A."/>
            <person name="Markowitz V."/>
            <person name="Hugenholtz P."/>
            <person name="Klenk H.P."/>
            <person name="Kyrpides N.C."/>
        </authorList>
    </citation>
    <scope>NUCLEOTIDE SEQUENCE [LARGE SCALE GENOMIC DNA]</scope>
    <source>
        <strain evidence="9">ATCC 51119 / DSM 12145 / JCM 21818 / LMG 10337 / NBRC 100064 / NCIMB 13643</strain>
    </source>
</reference>